<dbReference type="PATRIC" id="fig|52.7.peg.5200"/>
<dbReference type="InterPro" id="IPR025736">
    <property type="entry name" value="PucR_C-HTH_dom"/>
</dbReference>
<dbReference type="InterPro" id="IPR051448">
    <property type="entry name" value="CdaR-like_regulators"/>
</dbReference>
<accession>A0A0K1EIS2</accession>
<evidence type="ECO:0008006" key="6">
    <source>
        <dbReference type="Google" id="ProtNLM"/>
    </source>
</evidence>
<dbReference type="InterPro" id="IPR041522">
    <property type="entry name" value="CdaR_GGDEF"/>
</dbReference>
<comment type="similarity">
    <text evidence="1">Belongs to the CdaR family.</text>
</comment>
<dbReference type="KEGG" id="ccro:CMC5_047130"/>
<dbReference type="Proteomes" id="UP000067626">
    <property type="component" value="Chromosome"/>
</dbReference>
<dbReference type="AlphaFoldDB" id="A0A0K1EIS2"/>
<name>A0A0K1EIS2_CHOCO</name>
<reference evidence="4 5" key="1">
    <citation type="submission" date="2015-07" db="EMBL/GenBank/DDBJ databases">
        <title>Genome analysis of myxobacterium Chondromyces crocatus Cm c5 reveals a high potential for natural compound synthesis and the genetic basis for the loss of fruiting body formation.</title>
        <authorList>
            <person name="Zaburannyi N."/>
            <person name="Bunk B."/>
            <person name="Maier J."/>
            <person name="Overmann J."/>
            <person name="Mueller R."/>
        </authorList>
    </citation>
    <scope>NUCLEOTIDE SEQUENCE [LARGE SCALE GENOMIC DNA]</scope>
    <source>
        <strain evidence="4 5">Cm c5</strain>
    </source>
</reference>
<dbReference type="PANTHER" id="PTHR33744">
    <property type="entry name" value="CARBOHYDRATE DIACID REGULATOR"/>
    <property type="match status" value="1"/>
</dbReference>
<evidence type="ECO:0000313" key="5">
    <source>
        <dbReference type="Proteomes" id="UP000067626"/>
    </source>
</evidence>
<dbReference type="InterPro" id="IPR042070">
    <property type="entry name" value="PucR_C-HTH_sf"/>
</dbReference>
<keyword evidence="5" id="KW-1185">Reference proteome</keyword>
<dbReference type="EMBL" id="CP012159">
    <property type="protein sequence ID" value="AKT40557.1"/>
    <property type="molecule type" value="Genomic_DNA"/>
</dbReference>
<evidence type="ECO:0000259" key="2">
    <source>
        <dbReference type="Pfam" id="PF13556"/>
    </source>
</evidence>
<sequence>MMHQRQEQPGEWPWPRPSKRVRELMRRGAEMVLNAPPAWIEEIDRATLSVENMKAIADDPVLAAATRRTNRANLFHWAASNLRDPAAPVAPNLGAEPLGIARDLVRRGVSESALNAYRTGQNAAWLRWMSIAFELTSRPDELRELLEVSARSISSFIDATIADISAQMKAERDELTRGTHAERREVVALLLDGAPLGPGDASRRLGYELDQAHRAAVVWSDHIEPDLSALESVADALSRASGAPRPLIIIASAATLWVWVPGGAEPDVERLSLVLRQLEGIRIAIGSRGQGLQGFRRGHLDALTTQRMVARLGSEQRIVRFDEVRLVSLVTHNPEGADQFIKHTLGTLESASPEIKDALRTFLDEGCNASRAAARLHTHRNTLLRRLARAEDLLPRPLEHSRVHVAVALEVLRWQSSGA</sequence>
<dbReference type="Pfam" id="PF17853">
    <property type="entry name" value="GGDEF_2"/>
    <property type="match status" value="1"/>
</dbReference>
<evidence type="ECO:0000259" key="3">
    <source>
        <dbReference type="Pfam" id="PF17853"/>
    </source>
</evidence>
<proteinExistence type="inferred from homology"/>
<feature type="domain" description="CdaR GGDEF-like" evidence="3">
    <location>
        <begin position="201"/>
        <end position="308"/>
    </location>
</feature>
<feature type="domain" description="PucR C-terminal helix-turn-helix" evidence="2">
    <location>
        <begin position="358"/>
        <end position="409"/>
    </location>
</feature>
<dbReference type="Gene3D" id="1.10.10.2840">
    <property type="entry name" value="PucR C-terminal helix-turn-helix domain"/>
    <property type="match status" value="1"/>
</dbReference>
<protein>
    <recommendedName>
        <fullName evidence="6">Transcriptional regulator</fullName>
    </recommendedName>
</protein>
<organism evidence="4 5">
    <name type="scientific">Chondromyces crocatus</name>
    <dbReference type="NCBI Taxonomy" id="52"/>
    <lineage>
        <taxon>Bacteria</taxon>
        <taxon>Pseudomonadati</taxon>
        <taxon>Myxococcota</taxon>
        <taxon>Polyangia</taxon>
        <taxon>Polyangiales</taxon>
        <taxon>Polyangiaceae</taxon>
        <taxon>Chondromyces</taxon>
    </lineage>
</organism>
<dbReference type="RefSeq" id="WP_218920041.1">
    <property type="nucleotide sequence ID" value="NZ_CP012159.1"/>
</dbReference>
<evidence type="ECO:0000313" key="4">
    <source>
        <dbReference type="EMBL" id="AKT40557.1"/>
    </source>
</evidence>
<gene>
    <name evidence="4" type="ORF">CMC5_047130</name>
</gene>
<dbReference type="STRING" id="52.CMC5_047130"/>
<dbReference type="Pfam" id="PF13556">
    <property type="entry name" value="HTH_30"/>
    <property type="match status" value="1"/>
</dbReference>
<evidence type="ECO:0000256" key="1">
    <source>
        <dbReference type="ARBA" id="ARBA00006754"/>
    </source>
</evidence>
<dbReference type="PANTHER" id="PTHR33744:SF1">
    <property type="entry name" value="DNA-BINDING TRANSCRIPTIONAL ACTIVATOR ADER"/>
    <property type="match status" value="1"/>
</dbReference>